<protein>
    <submittedName>
        <fullName evidence="1">5822_t:CDS:1</fullName>
    </submittedName>
</protein>
<dbReference type="Proteomes" id="UP000789739">
    <property type="component" value="Unassembled WGS sequence"/>
</dbReference>
<organism evidence="1 2">
    <name type="scientific">Paraglomus brasilianum</name>
    <dbReference type="NCBI Taxonomy" id="144538"/>
    <lineage>
        <taxon>Eukaryota</taxon>
        <taxon>Fungi</taxon>
        <taxon>Fungi incertae sedis</taxon>
        <taxon>Mucoromycota</taxon>
        <taxon>Glomeromycotina</taxon>
        <taxon>Glomeromycetes</taxon>
        <taxon>Paraglomerales</taxon>
        <taxon>Paraglomeraceae</taxon>
        <taxon>Paraglomus</taxon>
    </lineage>
</organism>
<gene>
    <name evidence="1" type="ORF">PBRASI_LOCUS4271</name>
</gene>
<evidence type="ECO:0000313" key="1">
    <source>
        <dbReference type="EMBL" id="CAG8534425.1"/>
    </source>
</evidence>
<comment type="caution">
    <text evidence="1">The sequence shown here is derived from an EMBL/GenBank/DDBJ whole genome shotgun (WGS) entry which is preliminary data.</text>
</comment>
<name>A0A9N9AKQ0_9GLOM</name>
<reference evidence="1" key="1">
    <citation type="submission" date="2021-06" db="EMBL/GenBank/DDBJ databases">
        <authorList>
            <person name="Kallberg Y."/>
            <person name="Tangrot J."/>
            <person name="Rosling A."/>
        </authorList>
    </citation>
    <scope>NUCLEOTIDE SEQUENCE</scope>
    <source>
        <strain evidence="1">BR232B</strain>
    </source>
</reference>
<sequence>MISNILFVISYNASLGTQSSQHLNLEDFYKEFEYSYTVRKQAEEKLQSCSTDAFEVLHQAIIKQSA</sequence>
<proteinExistence type="predicted"/>
<evidence type="ECO:0000313" key="2">
    <source>
        <dbReference type="Proteomes" id="UP000789739"/>
    </source>
</evidence>
<keyword evidence="2" id="KW-1185">Reference proteome</keyword>
<accession>A0A9N9AKQ0</accession>
<dbReference type="EMBL" id="CAJVPI010000432">
    <property type="protein sequence ID" value="CAG8534425.1"/>
    <property type="molecule type" value="Genomic_DNA"/>
</dbReference>
<dbReference type="AlphaFoldDB" id="A0A9N9AKQ0"/>